<feature type="transmembrane region" description="Helical" evidence="2">
    <location>
        <begin position="112"/>
        <end position="130"/>
    </location>
</feature>
<feature type="domain" description="VanZ-like" evidence="3">
    <location>
        <begin position="47"/>
        <end position="159"/>
    </location>
</feature>
<comment type="caution">
    <text evidence="4">The sequence shown here is derived from an EMBL/GenBank/DDBJ whole genome shotgun (WGS) entry which is preliminary data.</text>
</comment>
<feature type="transmembrane region" description="Helical" evidence="2">
    <location>
        <begin position="142"/>
        <end position="162"/>
    </location>
</feature>
<feature type="region of interest" description="Disordered" evidence="1">
    <location>
        <begin position="1"/>
        <end position="38"/>
    </location>
</feature>
<evidence type="ECO:0000313" key="4">
    <source>
        <dbReference type="EMBL" id="MCT9001931.1"/>
    </source>
</evidence>
<organism evidence="4 5">
    <name type="scientific">Microbacterium memoriense</name>
    <dbReference type="NCBI Taxonomy" id="2978350"/>
    <lineage>
        <taxon>Bacteria</taxon>
        <taxon>Bacillati</taxon>
        <taxon>Actinomycetota</taxon>
        <taxon>Actinomycetes</taxon>
        <taxon>Micrococcales</taxon>
        <taxon>Microbacteriaceae</taxon>
        <taxon>Microbacterium</taxon>
    </lineage>
</organism>
<dbReference type="RefSeq" id="WP_261606482.1">
    <property type="nucleotide sequence ID" value="NZ_JAODOR010000007.1"/>
</dbReference>
<accession>A0ABT2PBI4</accession>
<evidence type="ECO:0000256" key="1">
    <source>
        <dbReference type="SAM" id="MobiDB-lite"/>
    </source>
</evidence>
<feature type="transmembrane region" description="Helical" evidence="2">
    <location>
        <begin position="44"/>
        <end position="61"/>
    </location>
</feature>
<dbReference type="EMBL" id="JAODOR010000007">
    <property type="protein sequence ID" value="MCT9001931.1"/>
    <property type="molecule type" value="Genomic_DNA"/>
</dbReference>
<dbReference type="Pfam" id="PF04892">
    <property type="entry name" value="VanZ"/>
    <property type="match status" value="1"/>
</dbReference>
<dbReference type="Proteomes" id="UP001300496">
    <property type="component" value="Unassembled WGS sequence"/>
</dbReference>
<keyword evidence="2" id="KW-1133">Transmembrane helix</keyword>
<dbReference type="InterPro" id="IPR053150">
    <property type="entry name" value="Teicoplanin_resist-assoc"/>
</dbReference>
<sequence>MTDAPSPPLHIPPRPPLPALSSPRSLSETPRAESKRRNTRDPRAYLLAYTLLLTGIAFWPVPVDQGAGPLLRLITRAIPALTYERIEFAANILLFVPLGLLLTLILVRNRWLVLPVAFLATVTIECVQALLLDARTPSVLDIVANTAGACIGILIAVFIDALRASYRPRRLDEDSLIHES</sequence>
<dbReference type="PANTHER" id="PTHR36834">
    <property type="entry name" value="MEMBRANE PROTEIN-RELATED"/>
    <property type="match status" value="1"/>
</dbReference>
<feature type="transmembrane region" description="Helical" evidence="2">
    <location>
        <begin position="88"/>
        <end position="107"/>
    </location>
</feature>
<protein>
    <submittedName>
        <fullName evidence="4">VanZ family protein</fullName>
    </submittedName>
</protein>
<reference evidence="4 5" key="1">
    <citation type="journal article" date="2024" name="Int. J. Syst. Evol. Microbiol.">
        <title>Microbacterium memoriense sp. nov., a member of the Actinomycetota from marine beach sediment of the north coast of Portugal.</title>
        <authorList>
            <person name="Santos J.D.N.D."/>
            <person name="Klimek D."/>
            <person name="Calusinska M."/>
            <person name="Lobo-da-Cunha A."/>
            <person name="Catita J."/>
            <person name="Goncalves H."/>
            <person name="Gonzalez I."/>
            <person name="Lage O.M."/>
        </authorList>
    </citation>
    <scope>NUCLEOTIDE SEQUENCE [LARGE SCALE GENOMIC DNA]</scope>
    <source>
        <strain evidence="4 5">PMIC_1C1B</strain>
    </source>
</reference>
<dbReference type="PANTHER" id="PTHR36834:SF1">
    <property type="entry name" value="INTEGRAL MEMBRANE PROTEIN"/>
    <property type="match status" value="1"/>
</dbReference>
<evidence type="ECO:0000313" key="5">
    <source>
        <dbReference type="Proteomes" id="UP001300496"/>
    </source>
</evidence>
<proteinExistence type="predicted"/>
<gene>
    <name evidence="4" type="ORF">N4R40_06085</name>
</gene>
<name>A0ABT2PBI4_9MICO</name>
<keyword evidence="2" id="KW-0812">Transmembrane</keyword>
<evidence type="ECO:0000256" key="2">
    <source>
        <dbReference type="SAM" id="Phobius"/>
    </source>
</evidence>
<evidence type="ECO:0000259" key="3">
    <source>
        <dbReference type="Pfam" id="PF04892"/>
    </source>
</evidence>
<keyword evidence="2" id="KW-0472">Membrane</keyword>
<dbReference type="InterPro" id="IPR006976">
    <property type="entry name" value="VanZ-like"/>
</dbReference>
<keyword evidence="5" id="KW-1185">Reference proteome</keyword>
<feature type="compositionally biased region" description="Pro residues" evidence="1">
    <location>
        <begin position="1"/>
        <end position="18"/>
    </location>
</feature>